<proteinExistence type="predicted"/>
<dbReference type="PATRIC" id="fig|465721.4.peg.2554"/>
<gene>
    <name evidence="6" type="ORF">ACG33_11950</name>
</gene>
<evidence type="ECO:0000256" key="2">
    <source>
        <dbReference type="ARBA" id="ARBA00022692"/>
    </source>
</evidence>
<evidence type="ECO:0000256" key="3">
    <source>
        <dbReference type="ARBA" id="ARBA00022989"/>
    </source>
</evidence>
<evidence type="ECO:0000256" key="5">
    <source>
        <dbReference type="SAM" id="Phobius"/>
    </source>
</evidence>
<evidence type="ECO:0008006" key="8">
    <source>
        <dbReference type="Google" id="ProtNLM"/>
    </source>
</evidence>
<accession>A0A127FBK5</accession>
<dbReference type="RefSeq" id="WP_066921479.1">
    <property type="nucleotide sequence ID" value="NZ_CP011971.1"/>
</dbReference>
<dbReference type="GO" id="GO:0046873">
    <property type="term" value="F:metal ion transmembrane transporter activity"/>
    <property type="evidence" value="ECO:0007669"/>
    <property type="project" value="InterPro"/>
</dbReference>
<dbReference type="Proteomes" id="UP000070250">
    <property type="component" value="Chromosome"/>
</dbReference>
<evidence type="ECO:0000256" key="1">
    <source>
        <dbReference type="ARBA" id="ARBA00004141"/>
    </source>
</evidence>
<dbReference type="Pfam" id="PF02535">
    <property type="entry name" value="Zip"/>
    <property type="match status" value="1"/>
</dbReference>
<organism evidence="6 7">
    <name type="scientific">Steroidobacter denitrificans</name>
    <dbReference type="NCBI Taxonomy" id="465721"/>
    <lineage>
        <taxon>Bacteria</taxon>
        <taxon>Pseudomonadati</taxon>
        <taxon>Pseudomonadota</taxon>
        <taxon>Gammaproteobacteria</taxon>
        <taxon>Steroidobacterales</taxon>
        <taxon>Steroidobacteraceae</taxon>
        <taxon>Steroidobacter</taxon>
    </lineage>
</organism>
<sequence length="316" mass="33207">MSLLLWILIFTALGGVLSALAASVFLVAPVSLRTRALPHLVSFATGALLSAALLGLLPHAIEGAGLANTHRIGLTVLVGLLIFFVLEKLVLWRHCHQDLCEGHFPHAPVPLGGPDQEVGHGHSHRPVAAKFVSQGHADHAGHAGDGLIRGQSDAMADAAARPWQDGRARASAMLILLGDGFHNVLDGVLIAAAFMTDLHLGVVTALAVFTHEIPQEVGDLAILLDSGMSRLKAMTLNLATSLTSILGGLLAYFALAPVTWMLPYAVAIAASSFLYIAVADLIPGLHRRVDPGSGIRQFVFILLGVAVIYIGHSLAH</sequence>
<dbReference type="KEGG" id="sdf:ACG33_11950"/>
<dbReference type="EMBL" id="CP011971">
    <property type="protein sequence ID" value="AMN47796.1"/>
    <property type="molecule type" value="Genomic_DNA"/>
</dbReference>
<feature type="transmembrane region" description="Helical" evidence="5">
    <location>
        <begin position="236"/>
        <end position="255"/>
    </location>
</feature>
<keyword evidence="3 5" id="KW-1133">Transmembrane helix</keyword>
<feature type="transmembrane region" description="Helical" evidence="5">
    <location>
        <begin position="294"/>
        <end position="315"/>
    </location>
</feature>
<dbReference type="PANTHER" id="PTHR16950:SF16">
    <property type="entry name" value="ZINC TRANSPORTER ZIP13"/>
    <property type="match status" value="1"/>
</dbReference>
<feature type="transmembrane region" description="Helical" evidence="5">
    <location>
        <begin position="40"/>
        <end position="60"/>
    </location>
</feature>
<keyword evidence="4 5" id="KW-0472">Membrane</keyword>
<dbReference type="InterPro" id="IPR003689">
    <property type="entry name" value="ZIP"/>
</dbReference>
<feature type="transmembrane region" description="Helical" evidence="5">
    <location>
        <begin position="261"/>
        <end position="282"/>
    </location>
</feature>
<evidence type="ECO:0000256" key="4">
    <source>
        <dbReference type="ARBA" id="ARBA00023136"/>
    </source>
</evidence>
<feature type="transmembrane region" description="Helical" evidence="5">
    <location>
        <begin position="72"/>
        <end position="91"/>
    </location>
</feature>
<keyword evidence="7" id="KW-1185">Reference proteome</keyword>
<evidence type="ECO:0000313" key="7">
    <source>
        <dbReference type="Proteomes" id="UP000070250"/>
    </source>
</evidence>
<reference evidence="6 7" key="1">
    <citation type="submission" date="2015-06" db="EMBL/GenBank/DDBJ databases">
        <title>A Comprehensive Approach to Explore the Metabolic and Phylogenetic Diversity of Bacterial Steroid Degradation in the Environment: Testosterone as an Example.</title>
        <authorList>
            <person name="Yang F.-C."/>
            <person name="Chen Y.-L."/>
            <person name="Yu C.-P."/>
            <person name="Tang S.-L."/>
            <person name="Wang P.-H."/>
            <person name="Ismail W."/>
            <person name="Wang C.-H."/>
            <person name="Yang C.-Y."/>
            <person name="Chiang Y.-R."/>
        </authorList>
    </citation>
    <scope>NUCLEOTIDE SEQUENCE [LARGE SCALE GENOMIC DNA]</scope>
    <source>
        <strain evidence="6 7">DSM 18526</strain>
    </source>
</reference>
<dbReference type="PANTHER" id="PTHR16950">
    <property type="entry name" value="ZINC TRANSPORTER SLC39A7 HISTIDINE-RICH MEMBRANE PROTEIN KE4"/>
    <property type="match status" value="1"/>
</dbReference>
<dbReference type="OrthoDB" id="9806593at2"/>
<name>A0A127FBK5_STEDE</name>
<dbReference type="STRING" id="465721.ACG33_11950"/>
<comment type="subcellular location">
    <subcellularLocation>
        <location evidence="1">Membrane</location>
        <topology evidence="1">Multi-pass membrane protein</topology>
    </subcellularLocation>
</comment>
<dbReference type="AlphaFoldDB" id="A0A127FBK5"/>
<evidence type="ECO:0000313" key="6">
    <source>
        <dbReference type="EMBL" id="AMN47796.1"/>
    </source>
</evidence>
<dbReference type="GO" id="GO:0016020">
    <property type="term" value="C:membrane"/>
    <property type="evidence" value="ECO:0007669"/>
    <property type="project" value="UniProtKB-SubCell"/>
</dbReference>
<feature type="transmembrane region" description="Helical" evidence="5">
    <location>
        <begin position="6"/>
        <end position="28"/>
    </location>
</feature>
<keyword evidence="2 5" id="KW-0812">Transmembrane</keyword>
<protein>
    <recommendedName>
        <fullName evidence="8">ZIP zinc transporter</fullName>
    </recommendedName>
</protein>